<dbReference type="EMBL" id="KN847337">
    <property type="protein sequence ID" value="KIW41078.1"/>
    <property type="molecule type" value="Genomic_DNA"/>
</dbReference>
<dbReference type="VEuPathDB" id="FungiDB:PV06_06672"/>
<evidence type="ECO:0000313" key="2">
    <source>
        <dbReference type="EMBL" id="KIW41078.1"/>
    </source>
</evidence>
<dbReference type="HOGENOM" id="CLU_075340_0_0_1"/>
<dbReference type="RefSeq" id="XP_016261295.1">
    <property type="nucleotide sequence ID" value="XM_016407815.1"/>
</dbReference>
<proteinExistence type="predicted"/>
<gene>
    <name evidence="2" type="ORF">PV06_06672</name>
</gene>
<dbReference type="STRING" id="215243.A0A0D2DDH0"/>
<feature type="compositionally biased region" description="Basic and acidic residues" evidence="1">
    <location>
        <begin position="155"/>
        <end position="165"/>
    </location>
</feature>
<reference evidence="2 3" key="1">
    <citation type="submission" date="2015-01" db="EMBL/GenBank/DDBJ databases">
        <title>The Genome Sequence of Exophiala oligosperma CBS72588.</title>
        <authorList>
            <consortium name="The Broad Institute Genomics Platform"/>
            <person name="Cuomo C."/>
            <person name="de Hoog S."/>
            <person name="Gorbushina A."/>
            <person name="Stielow B."/>
            <person name="Teixiera M."/>
            <person name="Abouelleil A."/>
            <person name="Chapman S.B."/>
            <person name="Priest M."/>
            <person name="Young S.K."/>
            <person name="Wortman J."/>
            <person name="Nusbaum C."/>
            <person name="Birren B."/>
        </authorList>
    </citation>
    <scope>NUCLEOTIDE SEQUENCE [LARGE SCALE GENOMIC DNA]</scope>
    <source>
        <strain evidence="2 3">CBS 72588</strain>
    </source>
</reference>
<evidence type="ECO:0000313" key="3">
    <source>
        <dbReference type="Proteomes" id="UP000053342"/>
    </source>
</evidence>
<dbReference type="GeneID" id="27358746"/>
<feature type="compositionally biased region" description="Polar residues" evidence="1">
    <location>
        <begin position="141"/>
        <end position="154"/>
    </location>
</feature>
<name>A0A0D2DDH0_9EURO</name>
<dbReference type="AlphaFoldDB" id="A0A0D2DDH0"/>
<keyword evidence="3" id="KW-1185">Reference proteome</keyword>
<dbReference type="Proteomes" id="UP000053342">
    <property type="component" value="Unassembled WGS sequence"/>
</dbReference>
<evidence type="ECO:0000256" key="1">
    <source>
        <dbReference type="SAM" id="MobiDB-lite"/>
    </source>
</evidence>
<dbReference type="OrthoDB" id="5366687at2759"/>
<sequence>MPTRNGLNQLQESQNQRAIRDVRRISENPQGTISWEQRIFTARAAISTFESTGFVRFPEYAADQILVICALQKLAYPEVDSAGVVDISDWCMAQWLLLLTRNPEDAGALRGLGQNWLARSQAALSRIHRQEGGSSSGSSGRPLSTNDRIGYSSSEEAREADRANVEADARAHTADYVEARGMLIPAVDFLSRAVEITEADGTLTGDLLSEAAESLMHLGNVTYSHNNEQYFTRAIRYLRRATRMPNFRLSPYLQSYLDDYGRLID</sequence>
<accession>A0A0D2DDH0</accession>
<feature type="region of interest" description="Disordered" evidence="1">
    <location>
        <begin position="128"/>
        <end position="165"/>
    </location>
</feature>
<organism evidence="2 3">
    <name type="scientific">Exophiala oligosperma</name>
    <dbReference type="NCBI Taxonomy" id="215243"/>
    <lineage>
        <taxon>Eukaryota</taxon>
        <taxon>Fungi</taxon>
        <taxon>Dikarya</taxon>
        <taxon>Ascomycota</taxon>
        <taxon>Pezizomycotina</taxon>
        <taxon>Eurotiomycetes</taxon>
        <taxon>Chaetothyriomycetidae</taxon>
        <taxon>Chaetothyriales</taxon>
        <taxon>Herpotrichiellaceae</taxon>
        <taxon>Exophiala</taxon>
    </lineage>
</organism>
<protein>
    <submittedName>
        <fullName evidence="2">Uncharacterized protein</fullName>
    </submittedName>
</protein>
<dbReference type="EMBL" id="KN847337">
    <property type="protein sequence ID" value="KIW41080.1"/>
    <property type="molecule type" value="Genomic_DNA"/>
</dbReference>
<dbReference type="RefSeq" id="XP_016261296.1">
    <property type="nucleotide sequence ID" value="XM_016407816.1"/>
</dbReference>
<dbReference type="EMBL" id="KN847337">
    <property type="protein sequence ID" value="KIW41079.1"/>
    <property type="molecule type" value="Genomic_DNA"/>
</dbReference>
<dbReference type="RefSeq" id="XP_016261294.1">
    <property type="nucleotide sequence ID" value="XM_016407814.1"/>
</dbReference>